<evidence type="ECO:0000313" key="1">
    <source>
        <dbReference type="EMBL" id="KAF3970502.1"/>
    </source>
</evidence>
<dbReference type="Gene3D" id="3.80.10.10">
    <property type="entry name" value="Ribonuclease Inhibitor"/>
    <property type="match status" value="1"/>
</dbReference>
<accession>A0A8J4RS19</accession>
<evidence type="ECO:0000313" key="2">
    <source>
        <dbReference type="Proteomes" id="UP000737018"/>
    </source>
</evidence>
<keyword evidence="2" id="KW-1185">Reference proteome</keyword>
<dbReference type="SUPFAM" id="SSF52047">
    <property type="entry name" value="RNI-like"/>
    <property type="match status" value="1"/>
</dbReference>
<gene>
    <name evidence="1" type="ORF">CMV_005805</name>
</gene>
<reference evidence="1" key="1">
    <citation type="submission" date="2020-03" db="EMBL/GenBank/DDBJ databases">
        <title>Castanea mollissima Vanexum genome sequencing.</title>
        <authorList>
            <person name="Staton M."/>
        </authorList>
    </citation>
    <scope>NUCLEOTIDE SEQUENCE</scope>
    <source>
        <tissue evidence="1">Leaf</tissue>
    </source>
</reference>
<name>A0A8J4RS19_9ROSI</name>
<proteinExistence type="predicted"/>
<comment type="caution">
    <text evidence="1">The sequence shown here is derived from an EMBL/GenBank/DDBJ whole genome shotgun (WGS) entry which is preliminary data.</text>
</comment>
<dbReference type="AlphaFoldDB" id="A0A8J4RS19"/>
<dbReference type="EMBL" id="JRKL02000526">
    <property type="protein sequence ID" value="KAF3970502.1"/>
    <property type="molecule type" value="Genomic_DNA"/>
</dbReference>
<dbReference type="Proteomes" id="UP000737018">
    <property type="component" value="Unassembled WGS sequence"/>
</dbReference>
<sequence length="72" mass="8449">MVDLPEWLGNLSSLQELYIVGCKYLVHLPTDEAMQRLTKMKTLMIYECPELNIERSKIDHIPFVKVQDDELL</sequence>
<organism evidence="1 2">
    <name type="scientific">Castanea mollissima</name>
    <name type="common">Chinese chestnut</name>
    <dbReference type="NCBI Taxonomy" id="60419"/>
    <lineage>
        <taxon>Eukaryota</taxon>
        <taxon>Viridiplantae</taxon>
        <taxon>Streptophyta</taxon>
        <taxon>Embryophyta</taxon>
        <taxon>Tracheophyta</taxon>
        <taxon>Spermatophyta</taxon>
        <taxon>Magnoliopsida</taxon>
        <taxon>eudicotyledons</taxon>
        <taxon>Gunneridae</taxon>
        <taxon>Pentapetalae</taxon>
        <taxon>rosids</taxon>
        <taxon>fabids</taxon>
        <taxon>Fagales</taxon>
        <taxon>Fagaceae</taxon>
        <taxon>Castanea</taxon>
    </lineage>
</organism>
<dbReference type="InterPro" id="IPR032675">
    <property type="entry name" value="LRR_dom_sf"/>
</dbReference>
<dbReference type="OrthoDB" id="2018467at2759"/>
<protein>
    <submittedName>
        <fullName evidence="1">Uncharacterized protein</fullName>
    </submittedName>
</protein>